<proteinExistence type="predicted"/>
<gene>
    <name evidence="1" type="ORF">R3P38DRAFT_3470237</name>
</gene>
<dbReference type="Proteomes" id="UP001362999">
    <property type="component" value="Unassembled WGS sequence"/>
</dbReference>
<dbReference type="EMBL" id="JAWWNJ010000161">
    <property type="protein sequence ID" value="KAK6978196.1"/>
    <property type="molecule type" value="Genomic_DNA"/>
</dbReference>
<evidence type="ECO:0008006" key="3">
    <source>
        <dbReference type="Google" id="ProtNLM"/>
    </source>
</evidence>
<dbReference type="SUPFAM" id="SSF52047">
    <property type="entry name" value="RNI-like"/>
    <property type="match status" value="1"/>
</dbReference>
<dbReference type="PROSITE" id="PS51257">
    <property type="entry name" value="PROKAR_LIPOPROTEIN"/>
    <property type="match status" value="1"/>
</dbReference>
<keyword evidence="2" id="KW-1185">Reference proteome</keyword>
<comment type="caution">
    <text evidence="1">The sequence shown here is derived from an EMBL/GenBank/DDBJ whole genome shotgun (WGS) entry which is preliminary data.</text>
</comment>
<organism evidence="1 2">
    <name type="scientific">Favolaschia claudopus</name>
    <dbReference type="NCBI Taxonomy" id="2862362"/>
    <lineage>
        <taxon>Eukaryota</taxon>
        <taxon>Fungi</taxon>
        <taxon>Dikarya</taxon>
        <taxon>Basidiomycota</taxon>
        <taxon>Agaricomycotina</taxon>
        <taxon>Agaricomycetes</taxon>
        <taxon>Agaricomycetidae</taxon>
        <taxon>Agaricales</taxon>
        <taxon>Marasmiineae</taxon>
        <taxon>Mycenaceae</taxon>
        <taxon>Favolaschia</taxon>
    </lineage>
</organism>
<sequence>MQRQNPIELNELLDHCIGSLAPSPSILTSCALVSRSWAEIAQSHLFRAPHLTNPHCLTSDAPLLELYTILTESPRLLRHIRYISFTMDGELSLATAEKIWSLEFTNLKTVALSTIKLIPSVFIHLLESLHLRRLEFAHHNRDFASLMHVWERCSPAIRHLDLCCYRGVGAESTVLEKGLVQRITLKSLRLELGIEDDELFILQTWTLAPFDLSHLKALSIKFGTTLFLPSHEVEILELDVGRNDEAESYDFSSFPNLRILRINLSTDIPDSILNTLRTANSASLPHLHTIVVGISGILADSMDWQSLDWALSAFSRSLAMLNG</sequence>
<name>A0AAV9ZDA0_9AGAR</name>
<dbReference type="AlphaFoldDB" id="A0AAV9ZDA0"/>
<evidence type="ECO:0000313" key="2">
    <source>
        <dbReference type="Proteomes" id="UP001362999"/>
    </source>
</evidence>
<accession>A0AAV9ZDA0</accession>
<protein>
    <recommendedName>
        <fullName evidence="3">F-box domain-containing protein</fullName>
    </recommendedName>
</protein>
<reference evidence="1 2" key="1">
    <citation type="journal article" date="2024" name="J Genomics">
        <title>Draft genome sequencing and assembly of Favolaschia claudopus CIRM-BRFM 2984 isolated from oak limbs.</title>
        <authorList>
            <person name="Navarro D."/>
            <person name="Drula E."/>
            <person name="Chaduli D."/>
            <person name="Cazenave R."/>
            <person name="Ahrendt S."/>
            <person name="Wang J."/>
            <person name="Lipzen A."/>
            <person name="Daum C."/>
            <person name="Barry K."/>
            <person name="Grigoriev I.V."/>
            <person name="Favel A."/>
            <person name="Rosso M.N."/>
            <person name="Martin F."/>
        </authorList>
    </citation>
    <scope>NUCLEOTIDE SEQUENCE [LARGE SCALE GENOMIC DNA]</scope>
    <source>
        <strain evidence="1 2">CIRM-BRFM 2984</strain>
    </source>
</reference>
<evidence type="ECO:0000313" key="1">
    <source>
        <dbReference type="EMBL" id="KAK6978196.1"/>
    </source>
</evidence>